<dbReference type="RefSeq" id="WP_175493696.1">
    <property type="nucleotide sequence ID" value="NZ_FNDE01000076.1"/>
</dbReference>
<reference evidence="1 2" key="1">
    <citation type="submission" date="2016-10" db="EMBL/GenBank/DDBJ databases">
        <authorList>
            <person name="de Groot N.N."/>
        </authorList>
    </citation>
    <scope>NUCLEOTIDE SEQUENCE [LARGE SCALE GENOMIC DNA]</scope>
    <source>
        <strain evidence="1 2">L 420-91</strain>
    </source>
</reference>
<sequence length="56" mass="6531">MTKEEIALQLTLAILEKFDYKVSEYDGNTMTEHQEHLSKIATNTFNHIYNSIDVKN</sequence>
<dbReference type="AlphaFoldDB" id="A0A1G8FPI7"/>
<dbReference type="EMBL" id="FNDE01000076">
    <property type="protein sequence ID" value="SDH84051.1"/>
    <property type="molecule type" value="Genomic_DNA"/>
</dbReference>
<protein>
    <submittedName>
        <fullName evidence="1">Uncharacterized protein</fullName>
    </submittedName>
</protein>
<evidence type="ECO:0000313" key="1">
    <source>
        <dbReference type="EMBL" id="SDH84051.1"/>
    </source>
</evidence>
<name>A0A1G8FPI7_ANETH</name>
<organism evidence="1 2">
    <name type="scientific">Aneurinibacillus thermoaerophilus</name>
    <dbReference type="NCBI Taxonomy" id="143495"/>
    <lineage>
        <taxon>Bacteria</taxon>
        <taxon>Bacillati</taxon>
        <taxon>Bacillota</taxon>
        <taxon>Bacilli</taxon>
        <taxon>Bacillales</taxon>
        <taxon>Paenibacillaceae</taxon>
        <taxon>Aneurinibacillus group</taxon>
        <taxon>Aneurinibacillus</taxon>
    </lineage>
</organism>
<accession>A0A1G8FPI7</accession>
<dbReference type="Proteomes" id="UP000198956">
    <property type="component" value="Unassembled WGS sequence"/>
</dbReference>
<gene>
    <name evidence="1" type="ORF">SAMN04489735_10765</name>
</gene>
<evidence type="ECO:0000313" key="2">
    <source>
        <dbReference type="Proteomes" id="UP000198956"/>
    </source>
</evidence>
<proteinExistence type="predicted"/>